<dbReference type="NCBIfam" id="TIGR00093">
    <property type="entry name" value="pseudouridine synthase"/>
    <property type="match status" value="1"/>
</dbReference>
<dbReference type="InterPro" id="IPR006145">
    <property type="entry name" value="PsdUridine_synth_RsuA/RluA"/>
</dbReference>
<dbReference type="GO" id="GO:0160136">
    <property type="term" value="F:16S rRNA pseudouridine(516) synthase activity"/>
    <property type="evidence" value="ECO:0007669"/>
    <property type="project" value="UniProtKB-EC"/>
</dbReference>
<dbReference type="InterPro" id="IPR036986">
    <property type="entry name" value="S4_RNA-bd_sf"/>
</dbReference>
<organism evidence="10 11">
    <name type="scientific">Aquitalea magnusonii</name>
    <dbReference type="NCBI Taxonomy" id="332411"/>
    <lineage>
        <taxon>Bacteria</taxon>
        <taxon>Pseudomonadati</taxon>
        <taxon>Pseudomonadota</taxon>
        <taxon>Betaproteobacteria</taxon>
        <taxon>Neisseriales</taxon>
        <taxon>Chromobacteriaceae</taxon>
        <taxon>Aquitalea</taxon>
    </lineage>
</organism>
<protein>
    <recommendedName>
        <fullName evidence="7">Pseudouridine synthase</fullName>
        <ecNumber evidence="7">5.4.99.-</ecNumber>
    </recommendedName>
</protein>
<dbReference type="GO" id="GO:0000455">
    <property type="term" value="P:enzyme-directed rRNA pseudouridine synthesis"/>
    <property type="evidence" value="ECO:0007669"/>
    <property type="project" value="UniProtKB-ARBA"/>
</dbReference>
<dbReference type="Gene3D" id="3.30.70.1560">
    <property type="entry name" value="Alpha-L RNA-binding motif"/>
    <property type="match status" value="1"/>
</dbReference>
<dbReference type="PANTHER" id="PTHR47683:SF4">
    <property type="entry name" value="PSEUDOURIDINE SYNTHASE"/>
    <property type="match status" value="1"/>
</dbReference>
<dbReference type="Gene3D" id="3.30.70.580">
    <property type="entry name" value="Pseudouridine synthase I, catalytic domain, N-terminal subdomain"/>
    <property type="match status" value="1"/>
</dbReference>
<evidence type="ECO:0000259" key="9">
    <source>
        <dbReference type="Pfam" id="PF01479"/>
    </source>
</evidence>
<dbReference type="CDD" id="cd00165">
    <property type="entry name" value="S4"/>
    <property type="match status" value="1"/>
</dbReference>
<dbReference type="PROSITE" id="PS50889">
    <property type="entry name" value="S4"/>
    <property type="match status" value="1"/>
</dbReference>
<dbReference type="OrthoDB" id="9807213at2"/>
<dbReference type="InterPro" id="IPR018496">
    <property type="entry name" value="PsdUridine_synth_RsuA/RluB_CS"/>
</dbReference>
<dbReference type="SUPFAM" id="SSF55120">
    <property type="entry name" value="Pseudouridine synthase"/>
    <property type="match status" value="1"/>
</dbReference>
<dbReference type="InterPro" id="IPR042092">
    <property type="entry name" value="PsdUridine_s_RsuA/RluB/E/F_cat"/>
</dbReference>
<feature type="domain" description="Pseudouridine synthase RsuA/RluA-like" evidence="8">
    <location>
        <begin position="64"/>
        <end position="195"/>
    </location>
</feature>
<comment type="caution">
    <text evidence="10">The sequence shown here is derived from an EMBL/GenBank/DDBJ whole genome shotgun (WGS) entry which is preliminary data.</text>
</comment>
<dbReference type="InterPro" id="IPR020103">
    <property type="entry name" value="PsdUridine_synth_cat_dom_sf"/>
</dbReference>
<evidence type="ECO:0000256" key="4">
    <source>
        <dbReference type="ARBA" id="ARBA00036749"/>
    </source>
</evidence>
<evidence type="ECO:0000256" key="6">
    <source>
        <dbReference type="PROSITE-ProRule" id="PRU00182"/>
    </source>
</evidence>
<evidence type="ECO:0000259" key="8">
    <source>
        <dbReference type="Pfam" id="PF00849"/>
    </source>
</evidence>
<proteinExistence type="inferred from homology"/>
<dbReference type="CDD" id="cd02553">
    <property type="entry name" value="PseudoU_synth_RsuA"/>
    <property type="match status" value="1"/>
</dbReference>
<evidence type="ECO:0000256" key="3">
    <source>
        <dbReference type="ARBA" id="ARBA00023235"/>
    </source>
</evidence>
<dbReference type="SUPFAM" id="SSF55174">
    <property type="entry name" value="Alpha-L RNA-binding motif"/>
    <property type="match status" value="1"/>
</dbReference>
<dbReference type="InterPro" id="IPR050343">
    <property type="entry name" value="RsuA_PseudoU_synthase"/>
</dbReference>
<sequence length="238" mass="26812">MELYRLLQQQGFGSRKECRKLVEYGLVEVNGEVAEDYRQAYQLDDIDELVVDGEPWQLQSGPIYVMLHKPDGYETSHKPMHHPSVYTLLPWQFGNLDISAVGRLDVDTTGLLLLTNDGQFVHALSSPKRHVPKCYEVTLKHPATPELVKHLLAGVFLKDDNEKIAADQVEVVDEITIRMTITQGKYHQVKRMVAAAGNRVMDLHRLTVGELSLGELDEGQWRYLSAAELASFGFAPKG</sequence>
<keyword evidence="3 7" id="KW-0413">Isomerase</keyword>
<comment type="catalytic activity">
    <reaction evidence="4">
        <text>uridine(516) in 16S rRNA = pseudouridine(516) in 16S rRNA</text>
        <dbReference type="Rhea" id="RHEA:38867"/>
        <dbReference type="Rhea" id="RHEA-COMP:10089"/>
        <dbReference type="Rhea" id="RHEA-COMP:10090"/>
        <dbReference type="ChEBI" id="CHEBI:65314"/>
        <dbReference type="ChEBI" id="CHEBI:65315"/>
        <dbReference type="EC" id="5.4.99.19"/>
    </reaction>
</comment>
<evidence type="ECO:0000313" key="11">
    <source>
        <dbReference type="Proteomes" id="UP000248395"/>
    </source>
</evidence>
<dbReference type="RefSeq" id="WP_059286438.1">
    <property type="nucleotide sequence ID" value="NZ_LNQU01000079.1"/>
</dbReference>
<reference evidence="10 11" key="1">
    <citation type="submission" date="2018-05" db="EMBL/GenBank/DDBJ databases">
        <title>Genomic Encyclopedia of Type Strains, Phase IV (KMG-IV): sequencing the most valuable type-strain genomes for metagenomic binning, comparative biology and taxonomic classification.</title>
        <authorList>
            <person name="Goeker M."/>
        </authorList>
    </citation>
    <scope>NUCLEOTIDE SEQUENCE [LARGE SCALE GENOMIC DNA]</scope>
    <source>
        <strain evidence="10 11">DSM 25134</strain>
    </source>
</reference>
<keyword evidence="11" id="KW-1185">Reference proteome</keyword>
<evidence type="ECO:0000256" key="2">
    <source>
        <dbReference type="ARBA" id="ARBA00022884"/>
    </source>
</evidence>
<accession>A0A318JAA5</accession>
<comment type="function">
    <text evidence="5">Responsible for synthesis of pseudouridine from uracil-516 in 16S ribosomal RNA.</text>
</comment>
<evidence type="ECO:0000256" key="1">
    <source>
        <dbReference type="ARBA" id="ARBA00008348"/>
    </source>
</evidence>
<evidence type="ECO:0000256" key="7">
    <source>
        <dbReference type="RuleBase" id="RU003887"/>
    </source>
</evidence>
<dbReference type="Pfam" id="PF00849">
    <property type="entry name" value="PseudoU_synth_2"/>
    <property type="match status" value="1"/>
</dbReference>
<dbReference type="InterPro" id="IPR020094">
    <property type="entry name" value="TruA/RsuA/RluB/E/F_N"/>
</dbReference>
<dbReference type="EC" id="5.4.99.-" evidence="7"/>
<dbReference type="Pfam" id="PF01479">
    <property type="entry name" value="S4"/>
    <property type="match status" value="1"/>
</dbReference>
<dbReference type="EMBL" id="QJKC01000009">
    <property type="protein sequence ID" value="PXX46349.1"/>
    <property type="molecule type" value="Genomic_DNA"/>
</dbReference>
<feature type="domain" description="RNA-binding S4" evidence="9">
    <location>
        <begin position="6"/>
        <end position="44"/>
    </location>
</feature>
<dbReference type="Gene3D" id="3.10.290.10">
    <property type="entry name" value="RNA-binding S4 domain"/>
    <property type="match status" value="1"/>
</dbReference>
<gene>
    <name evidence="10" type="ORF">DFR38_109191</name>
</gene>
<dbReference type="PROSITE" id="PS01149">
    <property type="entry name" value="PSI_RSU"/>
    <property type="match status" value="1"/>
</dbReference>
<dbReference type="AlphaFoldDB" id="A0A318JAA5"/>
<comment type="similarity">
    <text evidence="1 7">Belongs to the pseudouridine synthase RsuA family.</text>
</comment>
<dbReference type="Proteomes" id="UP000248395">
    <property type="component" value="Unassembled WGS sequence"/>
</dbReference>
<dbReference type="InterPro" id="IPR000748">
    <property type="entry name" value="PsdUridine_synth_RsuA/RluB/E/F"/>
</dbReference>
<dbReference type="InterPro" id="IPR002942">
    <property type="entry name" value="S4_RNA-bd"/>
</dbReference>
<name>A0A318JAA5_9NEIS</name>
<dbReference type="GO" id="GO:0003723">
    <property type="term" value="F:RNA binding"/>
    <property type="evidence" value="ECO:0007669"/>
    <property type="project" value="UniProtKB-KW"/>
</dbReference>
<evidence type="ECO:0000256" key="5">
    <source>
        <dbReference type="ARBA" id="ARBA00037590"/>
    </source>
</evidence>
<evidence type="ECO:0000313" key="10">
    <source>
        <dbReference type="EMBL" id="PXX46349.1"/>
    </source>
</evidence>
<keyword evidence="2 6" id="KW-0694">RNA-binding</keyword>
<dbReference type="PANTHER" id="PTHR47683">
    <property type="entry name" value="PSEUDOURIDINE SYNTHASE FAMILY PROTEIN-RELATED"/>
    <property type="match status" value="1"/>
</dbReference>